<evidence type="ECO:0000256" key="5">
    <source>
        <dbReference type="PROSITE-ProRule" id="PRU00560"/>
    </source>
</evidence>
<dbReference type="GO" id="GO:0000725">
    <property type="term" value="P:recombinational repair"/>
    <property type="evidence" value="ECO:0007669"/>
    <property type="project" value="TreeGrafter"/>
</dbReference>
<dbReference type="PROSITE" id="PS51198">
    <property type="entry name" value="UVRD_HELICASE_ATP_BIND"/>
    <property type="match status" value="1"/>
</dbReference>
<dbReference type="AlphaFoldDB" id="A0A6M8MV43"/>
<name>A0A6M8MV43_9PSED</name>
<dbReference type="EMBL" id="CP053746">
    <property type="protein sequence ID" value="QKF52698.1"/>
    <property type="molecule type" value="Genomic_DNA"/>
</dbReference>
<feature type="region of interest" description="Disordered" evidence="6">
    <location>
        <begin position="1"/>
        <end position="25"/>
    </location>
</feature>
<protein>
    <submittedName>
        <fullName evidence="8">DNA helicase IV</fullName>
        <ecNumber evidence="8">3.6.4.12</ecNumber>
    </submittedName>
</protein>
<sequence>MPHDFSAELPPKSSSQPSHQMPPDLNIPERLPFFKRLMARMFGGGLSRMQAQHVPSWQQGHADGYLNGHAEGVNEGYNEGRFDGIEEGRQVLVIRDTRPLEHRGPRVDDHLFDDWRLPLTNELKKRIKADVAEKLPAHAQPTAAQWKMIFSDTPSTYVIAGAGAGKSTSLVLRVLLLNHYLGFELDSMTVVTFTRESRKDFINKLVEIMALWGHELTLRQAREVVRTFHSRILPLVRSLPGFEQLQAFENLSSQSGQLFDDSADSNPFDLRINDAQRHQLNLCYRDLYAANPRFREVMAPLYRQSLQLKELDRDHPDVQKRITVMGLSSKRDEELCDVIEDLWIRAGAWPIQGVEPMRQTVEVSGLTFHVHGYAAELDAWIVLGFDPGEDQHLRRPDAKLPVWAEWVIKRTLFQAFCRKPVIWLENYQASRGMMQSLSGAAVAGPGFDYKVKGELSAAPLLDCFVAAASFIENLGLDVPSAVAQMSFSEQDPDRFFFEALSLFWKAFENHLLDQSPPVMTYNRMFSLFGENSPENLKLVSDAGLRPLSHLMIDEFQDVSPQIVSWIRASLREIRSRGPALHLGRGAQRSSLLCVGDDWQSIYGWRGSSPKFFMEFPKEFSSPATTKVMLSDNFRSHQHIIDAAEHIVRAAPAISGKKARASGPVQELLPVTVLDRNDDRLLASLTEHYHAGDSVLLLYRKGSERSRLPEALQALADADYTLPPQDRRLKQLTYHSAKGLQADAVFLLGDCQHLTQSPYKNQVYQLTGLGREGDLEAFDNAQKDEVLRLAYVAITRAVRHCYWFIESAGNDDGNIPRASARVAGDKAFFDDRRGASSPGTSSGESLSTSVE</sequence>
<dbReference type="GO" id="GO:0043138">
    <property type="term" value="F:3'-5' DNA helicase activity"/>
    <property type="evidence" value="ECO:0007669"/>
    <property type="project" value="UniProtKB-EC"/>
</dbReference>
<keyword evidence="9" id="KW-1185">Reference proteome</keyword>
<dbReference type="InterPro" id="IPR000212">
    <property type="entry name" value="DNA_helicase_UvrD/REP"/>
</dbReference>
<dbReference type="EC" id="3.6.4.12" evidence="8"/>
<evidence type="ECO:0000256" key="6">
    <source>
        <dbReference type="SAM" id="MobiDB-lite"/>
    </source>
</evidence>
<dbReference type="GO" id="GO:0003677">
    <property type="term" value="F:DNA binding"/>
    <property type="evidence" value="ECO:0007669"/>
    <property type="project" value="InterPro"/>
</dbReference>
<dbReference type="PANTHER" id="PTHR11070">
    <property type="entry name" value="UVRD / RECB / PCRA DNA HELICASE FAMILY MEMBER"/>
    <property type="match status" value="1"/>
</dbReference>
<dbReference type="GO" id="GO:0016787">
    <property type="term" value="F:hydrolase activity"/>
    <property type="evidence" value="ECO:0007669"/>
    <property type="project" value="UniProtKB-UniRule"/>
</dbReference>
<dbReference type="Proteomes" id="UP000501989">
    <property type="component" value="Chromosome"/>
</dbReference>
<feature type="domain" description="UvrD-like helicase ATP-binding" evidence="7">
    <location>
        <begin position="139"/>
        <end position="636"/>
    </location>
</feature>
<feature type="region of interest" description="Disordered" evidence="6">
    <location>
        <begin position="828"/>
        <end position="850"/>
    </location>
</feature>
<evidence type="ECO:0000259" key="7">
    <source>
        <dbReference type="PROSITE" id="PS51198"/>
    </source>
</evidence>
<evidence type="ECO:0000256" key="3">
    <source>
        <dbReference type="ARBA" id="ARBA00022806"/>
    </source>
</evidence>
<dbReference type="Pfam" id="PF00580">
    <property type="entry name" value="UvrD-helicase"/>
    <property type="match status" value="2"/>
</dbReference>
<feature type="compositionally biased region" description="Low complexity" evidence="6">
    <location>
        <begin position="835"/>
        <end position="850"/>
    </location>
</feature>
<feature type="binding site" evidence="5">
    <location>
        <begin position="160"/>
        <end position="167"/>
    </location>
    <ligand>
        <name>ATP</name>
        <dbReference type="ChEBI" id="CHEBI:30616"/>
    </ligand>
</feature>
<evidence type="ECO:0000313" key="8">
    <source>
        <dbReference type="EMBL" id="QKF52698.1"/>
    </source>
</evidence>
<reference evidence="9" key="1">
    <citation type="submission" date="2019-12" db="EMBL/GenBank/DDBJ databases">
        <title>Endophytic bacteria associated with Panax ginseng seedlings.</title>
        <authorList>
            <person name="Park J.M."/>
            <person name="Shin R."/>
            <person name="Jo S.H."/>
        </authorList>
    </citation>
    <scope>NUCLEOTIDE SEQUENCE [LARGE SCALE GENOMIC DNA]</scope>
    <source>
        <strain evidence="9">PgKB30</strain>
    </source>
</reference>
<accession>A0A6M8MV43</accession>
<dbReference type="PANTHER" id="PTHR11070:SF63">
    <property type="entry name" value="DNA HELICASE IV"/>
    <property type="match status" value="1"/>
</dbReference>
<keyword evidence="3 5" id="KW-0347">Helicase</keyword>
<dbReference type="SUPFAM" id="SSF52540">
    <property type="entry name" value="P-loop containing nucleoside triphosphate hydrolases"/>
    <property type="match status" value="1"/>
</dbReference>
<proteinExistence type="predicted"/>
<evidence type="ECO:0000256" key="2">
    <source>
        <dbReference type="ARBA" id="ARBA00022801"/>
    </source>
</evidence>
<keyword evidence="1 5" id="KW-0547">Nucleotide-binding</keyword>
<dbReference type="Gene3D" id="3.40.50.300">
    <property type="entry name" value="P-loop containing nucleotide triphosphate hydrolases"/>
    <property type="match status" value="3"/>
</dbReference>
<dbReference type="InterPro" id="IPR027417">
    <property type="entry name" value="P-loop_NTPase"/>
</dbReference>
<evidence type="ECO:0000256" key="1">
    <source>
        <dbReference type="ARBA" id="ARBA00022741"/>
    </source>
</evidence>
<dbReference type="KEGG" id="pgg:FX982_03687"/>
<dbReference type="GO" id="GO:0005524">
    <property type="term" value="F:ATP binding"/>
    <property type="evidence" value="ECO:0007669"/>
    <property type="project" value="UniProtKB-UniRule"/>
</dbReference>
<dbReference type="GO" id="GO:0005829">
    <property type="term" value="C:cytosol"/>
    <property type="evidence" value="ECO:0007669"/>
    <property type="project" value="TreeGrafter"/>
</dbReference>
<organism evidence="8 9">
    <name type="scientific">Pseudomonas graminis</name>
    <dbReference type="NCBI Taxonomy" id="158627"/>
    <lineage>
        <taxon>Bacteria</taxon>
        <taxon>Pseudomonadati</taxon>
        <taxon>Pseudomonadota</taxon>
        <taxon>Gammaproteobacteria</taxon>
        <taxon>Pseudomonadales</taxon>
        <taxon>Pseudomonadaceae</taxon>
        <taxon>Pseudomonas</taxon>
    </lineage>
</organism>
<evidence type="ECO:0000313" key="9">
    <source>
        <dbReference type="Proteomes" id="UP000501989"/>
    </source>
</evidence>
<dbReference type="InterPro" id="IPR014016">
    <property type="entry name" value="UvrD-like_ATP-bd"/>
</dbReference>
<gene>
    <name evidence="8" type="ORF">FX982_03687</name>
</gene>
<keyword evidence="4 5" id="KW-0067">ATP-binding</keyword>
<evidence type="ECO:0000256" key="4">
    <source>
        <dbReference type="ARBA" id="ARBA00022840"/>
    </source>
</evidence>
<keyword evidence="2 5" id="KW-0378">Hydrolase</keyword>